<proteinExistence type="predicted"/>
<dbReference type="Gene3D" id="1.10.357.10">
    <property type="entry name" value="Tetracycline Repressor, domain 2"/>
    <property type="match status" value="1"/>
</dbReference>
<dbReference type="PROSITE" id="PS50977">
    <property type="entry name" value="HTH_TETR_2"/>
    <property type="match status" value="1"/>
</dbReference>
<keyword evidence="1 2" id="KW-0238">DNA-binding</keyword>
<dbReference type="PRINTS" id="PR00455">
    <property type="entry name" value="HTHTETR"/>
</dbReference>
<dbReference type="SUPFAM" id="SSF48498">
    <property type="entry name" value="Tetracyclin repressor-like, C-terminal domain"/>
    <property type="match status" value="1"/>
</dbReference>
<feature type="domain" description="HTH tetR-type" evidence="3">
    <location>
        <begin position="16"/>
        <end position="76"/>
    </location>
</feature>
<name>A0ABT5YHV7_9PROT</name>
<dbReference type="Pfam" id="PF08362">
    <property type="entry name" value="TetR_C_3"/>
    <property type="match status" value="1"/>
</dbReference>
<dbReference type="Pfam" id="PF00440">
    <property type="entry name" value="TetR_N"/>
    <property type="match status" value="1"/>
</dbReference>
<evidence type="ECO:0000313" key="4">
    <source>
        <dbReference type="EMBL" id="MDF2094482.1"/>
    </source>
</evidence>
<dbReference type="InterPro" id="IPR001647">
    <property type="entry name" value="HTH_TetR"/>
</dbReference>
<comment type="caution">
    <text evidence="4">The sequence shown here is derived from an EMBL/GenBank/DDBJ whole genome shotgun (WGS) entry which is preliminary data.</text>
</comment>
<dbReference type="PANTHER" id="PTHR30328">
    <property type="entry name" value="TRANSCRIPTIONAL REPRESSOR"/>
    <property type="match status" value="1"/>
</dbReference>
<dbReference type="Gene3D" id="1.10.10.60">
    <property type="entry name" value="Homeodomain-like"/>
    <property type="match status" value="1"/>
</dbReference>
<dbReference type="PANTHER" id="PTHR30328:SF54">
    <property type="entry name" value="HTH-TYPE TRANSCRIPTIONAL REPRESSOR SCO4008"/>
    <property type="match status" value="1"/>
</dbReference>
<dbReference type="InterPro" id="IPR050109">
    <property type="entry name" value="HTH-type_TetR-like_transc_reg"/>
</dbReference>
<evidence type="ECO:0000256" key="1">
    <source>
        <dbReference type="ARBA" id="ARBA00023125"/>
    </source>
</evidence>
<reference evidence="4 5" key="1">
    <citation type="submission" date="2023-03" db="EMBL/GenBank/DDBJ databases">
        <title>Fodinicurvata sp. CAU 1616 isolated from sea sendiment.</title>
        <authorList>
            <person name="Kim W."/>
        </authorList>
    </citation>
    <scope>NUCLEOTIDE SEQUENCE [LARGE SCALE GENOMIC DNA]</scope>
    <source>
        <strain evidence="4 5">CAU 1616</strain>
    </source>
</reference>
<protein>
    <submittedName>
        <fullName evidence="4">TetR family transcriptional regulator C-terminal domain-containing protein</fullName>
    </submittedName>
</protein>
<dbReference type="EMBL" id="JARHUD010000001">
    <property type="protein sequence ID" value="MDF2094482.1"/>
    <property type="molecule type" value="Genomic_DNA"/>
</dbReference>
<dbReference type="InterPro" id="IPR013573">
    <property type="entry name" value="Tscrpt_reg_YcdC_C"/>
</dbReference>
<evidence type="ECO:0000259" key="3">
    <source>
        <dbReference type="PROSITE" id="PS50977"/>
    </source>
</evidence>
<evidence type="ECO:0000256" key="2">
    <source>
        <dbReference type="PROSITE-ProRule" id="PRU00335"/>
    </source>
</evidence>
<evidence type="ECO:0000313" key="5">
    <source>
        <dbReference type="Proteomes" id="UP001215503"/>
    </source>
</evidence>
<sequence length="212" mass="24168">MTGRAARTKKRTRIQVGNEERILDAALAVFSRYGYRGGTIDQIAARAGMSKPNLLYYYRRKKDIYVAVLERTLTMWLAPLESLDAAGDPQEEVRRYVRRKLALSRSHPEASRLFLSEILQGAPLLRPKLEQELRAQVRRKAAVLQGWMDQGRLTPLDPVHLLFTIWATTQHYADFDSQIRAVLGRDAMTETMFETAEATILKLFFEGLGVEG</sequence>
<accession>A0ABT5YHV7</accession>
<organism evidence="4 5">
    <name type="scientific">Aquibaculum arenosum</name>
    <dbReference type="NCBI Taxonomy" id="3032591"/>
    <lineage>
        <taxon>Bacteria</taxon>
        <taxon>Pseudomonadati</taxon>
        <taxon>Pseudomonadota</taxon>
        <taxon>Alphaproteobacteria</taxon>
        <taxon>Rhodospirillales</taxon>
        <taxon>Rhodovibrionaceae</taxon>
        <taxon>Aquibaculum</taxon>
    </lineage>
</organism>
<dbReference type="Proteomes" id="UP001215503">
    <property type="component" value="Unassembled WGS sequence"/>
</dbReference>
<dbReference type="SUPFAM" id="SSF46689">
    <property type="entry name" value="Homeodomain-like"/>
    <property type="match status" value="1"/>
</dbReference>
<dbReference type="InterPro" id="IPR036271">
    <property type="entry name" value="Tet_transcr_reg_TetR-rel_C_sf"/>
</dbReference>
<gene>
    <name evidence="4" type="ORF">P2G67_00665</name>
</gene>
<keyword evidence="5" id="KW-1185">Reference proteome</keyword>
<dbReference type="InterPro" id="IPR009057">
    <property type="entry name" value="Homeodomain-like_sf"/>
</dbReference>
<feature type="DNA-binding region" description="H-T-H motif" evidence="2">
    <location>
        <begin position="39"/>
        <end position="58"/>
    </location>
</feature>